<organism evidence="2 3">
    <name type="scientific">Capronia coronata CBS 617.96</name>
    <dbReference type="NCBI Taxonomy" id="1182541"/>
    <lineage>
        <taxon>Eukaryota</taxon>
        <taxon>Fungi</taxon>
        <taxon>Dikarya</taxon>
        <taxon>Ascomycota</taxon>
        <taxon>Pezizomycotina</taxon>
        <taxon>Eurotiomycetes</taxon>
        <taxon>Chaetothyriomycetidae</taxon>
        <taxon>Chaetothyriales</taxon>
        <taxon>Herpotrichiellaceae</taxon>
        <taxon>Capronia</taxon>
    </lineage>
</organism>
<evidence type="ECO:0000313" key="3">
    <source>
        <dbReference type="Proteomes" id="UP000019484"/>
    </source>
</evidence>
<feature type="compositionally biased region" description="Low complexity" evidence="1">
    <location>
        <begin position="98"/>
        <end position="115"/>
    </location>
</feature>
<dbReference type="AlphaFoldDB" id="W9Y0E3"/>
<gene>
    <name evidence="2" type="ORF">A1O1_06302</name>
</gene>
<dbReference type="GeneID" id="19161170"/>
<feature type="region of interest" description="Disordered" evidence="1">
    <location>
        <begin position="54"/>
        <end position="141"/>
    </location>
</feature>
<dbReference type="Proteomes" id="UP000019484">
    <property type="component" value="Unassembled WGS sequence"/>
</dbReference>
<dbReference type="EMBL" id="AMWN01000005">
    <property type="protein sequence ID" value="EXJ85933.1"/>
    <property type="molecule type" value="Genomic_DNA"/>
</dbReference>
<protein>
    <submittedName>
        <fullName evidence="2">Uncharacterized protein</fullName>
    </submittedName>
</protein>
<dbReference type="RefSeq" id="XP_007725371.1">
    <property type="nucleotide sequence ID" value="XM_007727181.1"/>
</dbReference>
<feature type="compositionally biased region" description="Basic and acidic residues" evidence="1">
    <location>
        <begin position="116"/>
        <end position="141"/>
    </location>
</feature>
<dbReference type="OrthoDB" id="5418867at2759"/>
<dbReference type="HOGENOM" id="CLU_122468_0_0_1"/>
<comment type="caution">
    <text evidence="2">The sequence shown here is derived from an EMBL/GenBank/DDBJ whole genome shotgun (WGS) entry which is preliminary data.</text>
</comment>
<keyword evidence="3" id="KW-1185">Reference proteome</keyword>
<feature type="compositionally biased region" description="Low complexity" evidence="1">
    <location>
        <begin position="56"/>
        <end position="70"/>
    </location>
</feature>
<evidence type="ECO:0000313" key="2">
    <source>
        <dbReference type="EMBL" id="EXJ85933.1"/>
    </source>
</evidence>
<proteinExistence type="predicted"/>
<reference evidence="2 3" key="1">
    <citation type="submission" date="2013-03" db="EMBL/GenBank/DDBJ databases">
        <title>The Genome Sequence of Capronia coronata CBS 617.96.</title>
        <authorList>
            <consortium name="The Broad Institute Genomics Platform"/>
            <person name="Cuomo C."/>
            <person name="de Hoog S."/>
            <person name="Gorbushina A."/>
            <person name="Walker B."/>
            <person name="Young S.K."/>
            <person name="Zeng Q."/>
            <person name="Gargeya S."/>
            <person name="Fitzgerald M."/>
            <person name="Haas B."/>
            <person name="Abouelleil A."/>
            <person name="Allen A.W."/>
            <person name="Alvarado L."/>
            <person name="Arachchi H.M."/>
            <person name="Berlin A.M."/>
            <person name="Chapman S.B."/>
            <person name="Gainer-Dewar J."/>
            <person name="Goldberg J."/>
            <person name="Griggs A."/>
            <person name="Gujja S."/>
            <person name="Hansen M."/>
            <person name="Howarth C."/>
            <person name="Imamovic A."/>
            <person name="Ireland A."/>
            <person name="Larimer J."/>
            <person name="McCowan C."/>
            <person name="Murphy C."/>
            <person name="Pearson M."/>
            <person name="Poon T.W."/>
            <person name="Priest M."/>
            <person name="Roberts A."/>
            <person name="Saif S."/>
            <person name="Shea T."/>
            <person name="Sisk P."/>
            <person name="Sykes S."/>
            <person name="Wortman J."/>
            <person name="Nusbaum C."/>
            <person name="Birren B."/>
        </authorList>
    </citation>
    <scope>NUCLEOTIDE SEQUENCE [LARGE SCALE GENOMIC DNA]</scope>
    <source>
        <strain evidence="2 3">CBS 617.96</strain>
    </source>
</reference>
<sequence length="141" mass="14735">MPMTWDADADAKLFAAVLATSEVKINNGAVAEMMGPDCTAKAIIHRIAKIKDIARSLSDGSSTSTTPTKSPAKRARGKGKAADDDNEAGNPTVKKTKTATPQAKAKARAPAGLKAEPIEGRIVKKEDTPDDSQDGKDESSD</sequence>
<name>W9Y0E3_9EURO</name>
<evidence type="ECO:0000256" key="1">
    <source>
        <dbReference type="SAM" id="MobiDB-lite"/>
    </source>
</evidence>
<dbReference type="eggNOG" id="ENOG502SWPI">
    <property type="taxonomic scope" value="Eukaryota"/>
</dbReference>
<accession>W9Y0E3</accession>
<dbReference type="STRING" id="1182541.W9Y0E3"/>